<dbReference type="CDD" id="cd07043">
    <property type="entry name" value="STAS_anti-anti-sigma_factors"/>
    <property type="match status" value="1"/>
</dbReference>
<dbReference type="Proteomes" id="UP000219612">
    <property type="component" value="Unassembled WGS sequence"/>
</dbReference>
<feature type="domain" description="STAS" evidence="2">
    <location>
        <begin position="16"/>
        <end position="94"/>
    </location>
</feature>
<reference evidence="3 4" key="1">
    <citation type="submission" date="2017-09" db="EMBL/GenBank/DDBJ databases">
        <authorList>
            <person name="Ehlers B."/>
            <person name="Leendertz F.H."/>
        </authorList>
    </citation>
    <scope>NUCLEOTIDE SEQUENCE [LARGE SCALE GENOMIC DNA]</scope>
    <source>
        <strain evidence="3 4">CGMCC 4.6857</strain>
    </source>
</reference>
<keyword evidence="3" id="KW-0418">Kinase</keyword>
<dbReference type="CDD" id="cd16936">
    <property type="entry name" value="HATPase_RsbW-like"/>
    <property type="match status" value="1"/>
</dbReference>
<dbReference type="InterPro" id="IPR036890">
    <property type="entry name" value="HATPase_C_sf"/>
</dbReference>
<dbReference type="PANTHER" id="PTHR35526:SF3">
    <property type="entry name" value="ANTI-SIGMA-F FACTOR RSBW"/>
    <property type="match status" value="1"/>
</dbReference>
<dbReference type="EMBL" id="OBDY01000006">
    <property type="protein sequence ID" value="SNY41697.1"/>
    <property type="molecule type" value="Genomic_DNA"/>
</dbReference>
<evidence type="ECO:0000313" key="3">
    <source>
        <dbReference type="EMBL" id="SNY41697.1"/>
    </source>
</evidence>
<dbReference type="InterPro" id="IPR003594">
    <property type="entry name" value="HATPase_dom"/>
</dbReference>
<dbReference type="Gene3D" id="3.30.565.10">
    <property type="entry name" value="Histidine kinase-like ATPase, C-terminal domain"/>
    <property type="match status" value="1"/>
</dbReference>
<name>A0A285I1D2_9ACTN</name>
<proteinExistence type="predicted"/>
<dbReference type="GO" id="GO:0004674">
    <property type="term" value="F:protein serine/threonine kinase activity"/>
    <property type="evidence" value="ECO:0007669"/>
    <property type="project" value="UniProtKB-KW"/>
</dbReference>
<evidence type="ECO:0000256" key="1">
    <source>
        <dbReference type="ARBA" id="ARBA00022527"/>
    </source>
</evidence>
<organism evidence="3 4">
    <name type="scientific">Paractinoplanes atraurantiacus</name>
    <dbReference type="NCBI Taxonomy" id="1036182"/>
    <lineage>
        <taxon>Bacteria</taxon>
        <taxon>Bacillati</taxon>
        <taxon>Actinomycetota</taxon>
        <taxon>Actinomycetes</taxon>
        <taxon>Micromonosporales</taxon>
        <taxon>Micromonosporaceae</taxon>
        <taxon>Paractinoplanes</taxon>
    </lineage>
</organism>
<dbReference type="PROSITE" id="PS50801">
    <property type="entry name" value="STAS"/>
    <property type="match status" value="1"/>
</dbReference>
<accession>A0A285I1D2</accession>
<protein>
    <submittedName>
        <fullName evidence="3">Histidine kinase-like ATPase domain-containing protein</fullName>
    </submittedName>
</protein>
<evidence type="ECO:0000313" key="4">
    <source>
        <dbReference type="Proteomes" id="UP000219612"/>
    </source>
</evidence>
<dbReference type="AlphaFoldDB" id="A0A285I1D2"/>
<dbReference type="SUPFAM" id="SSF52091">
    <property type="entry name" value="SpoIIaa-like"/>
    <property type="match status" value="1"/>
</dbReference>
<keyword evidence="4" id="KW-1185">Reference proteome</keyword>
<sequence length="247" mass="26556">MLPNQLVCRPEQAGAVAVLRINGTLDQLTGDALQQAIRLRLATGPSRLLLDVTEMRVGDPLGLAALSAAVCETAEWPNVPIVVCGADEHTRETVVEAPDCEGLEFSDDCDEAIAEGAAEPEPPRVHVRLRPVPDACRQVRTLVTQSCTAWQRGELAAIAALIATELVANVVRHAHTTMEFTVTALRDGRLCMSVRDHSRRMPKPTEAAVTDAGGRGLRLVRDLTDAWGVLPVNDGKVVWTQLNAGPL</sequence>
<keyword evidence="1" id="KW-0723">Serine/threonine-protein kinase</keyword>
<dbReference type="RefSeq" id="WP_245923066.1">
    <property type="nucleotide sequence ID" value="NZ_OBDY01000006.1"/>
</dbReference>
<dbReference type="InterPro" id="IPR036513">
    <property type="entry name" value="STAS_dom_sf"/>
</dbReference>
<keyword evidence="3" id="KW-0808">Transferase</keyword>
<dbReference type="PANTHER" id="PTHR35526">
    <property type="entry name" value="ANTI-SIGMA-F FACTOR RSBW-RELATED"/>
    <property type="match status" value="1"/>
</dbReference>
<dbReference type="InterPro" id="IPR002645">
    <property type="entry name" value="STAS_dom"/>
</dbReference>
<evidence type="ECO:0000259" key="2">
    <source>
        <dbReference type="PROSITE" id="PS50801"/>
    </source>
</evidence>
<dbReference type="Gene3D" id="3.30.750.24">
    <property type="entry name" value="STAS domain"/>
    <property type="match status" value="1"/>
</dbReference>
<gene>
    <name evidence="3" type="ORF">SAMN05421748_106197</name>
</gene>
<dbReference type="SUPFAM" id="SSF55874">
    <property type="entry name" value="ATPase domain of HSP90 chaperone/DNA topoisomerase II/histidine kinase"/>
    <property type="match status" value="1"/>
</dbReference>
<dbReference type="Pfam" id="PF13581">
    <property type="entry name" value="HATPase_c_2"/>
    <property type="match status" value="1"/>
</dbReference>
<dbReference type="InterPro" id="IPR050267">
    <property type="entry name" value="Anti-sigma-factor_SerPK"/>
</dbReference>